<dbReference type="RefSeq" id="WP_149605320.1">
    <property type="nucleotide sequence ID" value="NZ_SEUJ01000055.1"/>
</dbReference>
<keyword evidence="2" id="KW-1185">Reference proteome</keyword>
<accession>A0ABQ6RLK4</accession>
<comment type="caution">
    <text evidence="1">The sequence shown here is derived from an EMBL/GenBank/DDBJ whole genome shotgun (WGS) entry which is preliminary data.</text>
</comment>
<gene>
    <name evidence="1" type="ORF">EU509_03835</name>
</gene>
<reference evidence="1 2" key="1">
    <citation type="submission" date="2019-01" db="EMBL/GenBank/DDBJ databases">
        <title>Genome sequences of marine Pseudoalteromonas species.</title>
        <authorList>
            <person name="Boraston A.B."/>
            <person name="Hehemann J.-H."/>
            <person name="Vickers C.J."/>
            <person name="Salama-Alber O."/>
            <person name="Abe K."/>
            <person name="Hettle A.J."/>
        </authorList>
    </citation>
    <scope>NUCLEOTIDE SEQUENCE [LARGE SCALE GENOMIC DNA]</scope>
    <source>
        <strain evidence="1 2">PS47</strain>
    </source>
</reference>
<evidence type="ECO:0000313" key="2">
    <source>
        <dbReference type="Proteomes" id="UP000322915"/>
    </source>
</evidence>
<sequence>MEATLYKQYHPKLKRFTEKRDLTSLSNLEKWCKKMCIAFDSDILNQNSDSNETLHWLINTFPLILAYQGKTQEAEQFLHRAISYWSDKYIQNKQSQNLVHLIDPTINLLRLYKLTNQKPAFQSLMNEIAIIANQDRANLGGITVNEEILGEQWHTLYAATLDELLKFYILESNFSEVLKLKAIIPEKLKNSDVYLEAKVTALIGLGEYEAVIQLCWQQINKTTCIKNGVYSFRLYEAFMGMEKINKANTVMKHLISTMEKTPLDSLLLLTFSSNLIEIEKLPPSSYLVKKTLKKYIEINDEFNYGMTLCNLQDNYPSELNKIKINELYKKTDYIALVKRIEKTIKIKEIKETNNYLERINSYLNDFLLRS</sequence>
<protein>
    <recommendedName>
        <fullName evidence="3">Tetratricopeptide repeat protein</fullName>
    </recommendedName>
</protein>
<evidence type="ECO:0008006" key="3">
    <source>
        <dbReference type="Google" id="ProtNLM"/>
    </source>
</evidence>
<proteinExistence type="predicted"/>
<name>A0ABQ6RLK4_9GAMM</name>
<dbReference type="Proteomes" id="UP000322915">
    <property type="component" value="Unassembled WGS sequence"/>
</dbReference>
<evidence type="ECO:0000313" key="1">
    <source>
        <dbReference type="EMBL" id="KAA1163364.1"/>
    </source>
</evidence>
<organism evidence="1 2">
    <name type="scientific">Pseudoalteromonas fuliginea</name>
    <dbReference type="NCBI Taxonomy" id="1872678"/>
    <lineage>
        <taxon>Bacteria</taxon>
        <taxon>Pseudomonadati</taxon>
        <taxon>Pseudomonadota</taxon>
        <taxon>Gammaproteobacteria</taxon>
        <taxon>Alteromonadales</taxon>
        <taxon>Pseudoalteromonadaceae</taxon>
        <taxon>Pseudoalteromonas</taxon>
    </lineage>
</organism>
<dbReference type="EMBL" id="SEUJ01000055">
    <property type="protein sequence ID" value="KAA1163364.1"/>
    <property type="molecule type" value="Genomic_DNA"/>
</dbReference>